<evidence type="ECO:0000313" key="8">
    <source>
        <dbReference type="Proteomes" id="UP001288778"/>
    </source>
</evidence>
<keyword evidence="1" id="KW-0004">4Fe-4S</keyword>
<dbReference type="AlphaFoldDB" id="A0AAW9HZ76"/>
<reference evidence="7" key="1">
    <citation type="submission" date="2019-11" db="EMBL/GenBank/DDBJ databases">
        <title>Characterization of Clostridium perfringens isolates from swine manure treated agricultural soils.</title>
        <authorList>
            <person name="Wushke S.T."/>
        </authorList>
    </citation>
    <scope>NUCLEOTIDE SEQUENCE</scope>
    <source>
        <strain evidence="7">X94</strain>
    </source>
</reference>
<evidence type="ECO:0000313" key="7">
    <source>
        <dbReference type="EMBL" id="MDZ4910832.1"/>
    </source>
</evidence>
<dbReference type="GO" id="GO:0043885">
    <property type="term" value="F:anaerobic carbon-monoxide dehydrogenase activity"/>
    <property type="evidence" value="ECO:0007669"/>
    <property type="project" value="InterPro"/>
</dbReference>
<evidence type="ECO:0000256" key="3">
    <source>
        <dbReference type="ARBA" id="ARBA00022723"/>
    </source>
</evidence>
<feature type="non-terminal residue" evidence="7">
    <location>
        <position position="1"/>
    </location>
</feature>
<dbReference type="InterPro" id="IPR011254">
    <property type="entry name" value="Prismane-like_sf"/>
</dbReference>
<dbReference type="InterPro" id="IPR016101">
    <property type="entry name" value="CO_DH_a-bundle"/>
</dbReference>
<keyword evidence="6" id="KW-0411">Iron-sulfur</keyword>
<dbReference type="GO" id="GO:0006091">
    <property type="term" value="P:generation of precursor metabolites and energy"/>
    <property type="evidence" value="ECO:0007669"/>
    <property type="project" value="InterPro"/>
</dbReference>
<keyword evidence="3" id="KW-0479">Metal-binding</keyword>
<name>A0AAW9HZ76_CLOPF</name>
<evidence type="ECO:0000256" key="1">
    <source>
        <dbReference type="ARBA" id="ARBA00022485"/>
    </source>
</evidence>
<dbReference type="GO" id="GO:0004601">
    <property type="term" value="F:peroxidase activity"/>
    <property type="evidence" value="ECO:0007669"/>
    <property type="project" value="TreeGrafter"/>
</dbReference>
<organism evidence="7 8">
    <name type="scientific">Clostridium perfringens</name>
    <dbReference type="NCBI Taxonomy" id="1502"/>
    <lineage>
        <taxon>Bacteria</taxon>
        <taxon>Bacillati</taxon>
        <taxon>Bacillota</taxon>
        <taxon>Clostridia</taxon>
        <taxon>Eubacteriales</taxon>
        <taxon>Clostridiaceae</taxon>
        <taxon>Clostridium</taxon>
    </lineage>
</organism>
<protein>
    <submittedName>
        <fullName evidence="7">Carbon monoxide dehydrogenase</fullName>
    </submittedName>
</protein>
<dbReference type="GO" id="GO:0042542">
    <property type="term" value="P:response to hydrogen peroxide"/>
    <property type="evidence" value="ECO:0007669"/>
    <property type="project" value="TreeGrafter"/>
</dbReference>
<proteinExistence type="predicted"/>
<keyword evidence="5" id="KW-0408">Iron</keyword>
<feature type="non-terminal residue" evidence="7">
    <location>
        <position position="123"/>
    </location>
</feature>
<dbReference type="GO" id="GO:0051539">
    <property type="term" value="F:4 iron, 4 sulfur cluster binding"/>
    <property type="evidence" value="ECO:0007669"/>
    <property type="project" value="UniProtKB-KW"/>
</dbReference>
<evidence type="ECO:0000256" key="5">
    <source>
        <dbReference type="ARBA" id="ARBA00023004"/>
    </source>
</evidence>
<dbReference type="Gene3D" id="3.40.50.2030">
    <property type="match status" value="1"/>
</dbReference>
<dbReference type="Proteomes" id="UP001288778">
    <property type="component" value="Unassembled WGS sequence"/>
</dbReference>
<dbReference type="EMBL" id="WNUI01000803">
    <property type="protein sequence ID" value="MDZ4910832.1"/>
    <property type="molecule type" value="Genomic_DNA"/>
</dbReference>
<dbReference type="GO" id="GO:0050418">
    <property type="term" value="F:hydroxylamine reductase activity"/>
    <property type="evidence" value="ECO:0007669"/>
    <property type="project" value="TreeGrafter"/>
</dbReference>
<gene>
    <name evidence="7" type="ORF">GNF68_17885</name>
</gene>
<dbReference type="GO" id="GO:0016151">
    <property type="term" value="F:nickel cation binding"/>
    <property type="evidence" value="ECO:0007669"/>
    <property type="project" value="InterPro"/>
</dbReference>
<keyword evidence="2" id="KW-0533">Nickel</keyword>
<dbReference type="SUPFAM" id="SSF56821">
    <property type="entry name" value="Prismane protein-like"/>
    <property type="match status" value="1"/>
</dbReference>
<comment type="caution">
    <text evidence="7">The sequence shown here is derived from an EMBL/GenBank/DDBJ whole genome shotgun (WGS) entry which is preliminary data.</text>
</comment>
<dbReference type="InterPro" id="IPR016099">
    <property type="entry name" value="Prismane-like_a/b-sand"/>
</dbReference>
<evidence type="ECO:0000256" key="4">
    <source>
        <dbReference type="ARBA" id="ARBA00023002"/>
    </source>
</evidence>
<dbReference type="InterPro" id="IPR004137">
    <property type="entry name" value="HCP/CODH"/>
</dbReference>
<dbReference type="PANTHER" id="PTHR30109:SF4">
    <property type="entry name" value="CARBON MONOXIDE DEHYDROGENASE"/>
    <property type="match status" value="1"/>
</dbReference>
<keyword evidence="4" id="KW-0560">Oxidoreductase</keyword>
<evidence type="ECO:0000256" key="2">
    <source>
        <dbReference type="ARBA" id="ARBA00022596"/>
    </source>
</evidence>
<dbReference type="Gene3D" id="1.20.1270.30">
    <property type="match status" value="1"/>
</dbReference>
<sequence>VRAIDREVATVMHATHIGCCADIESLVLTGMRCSLGDWVGSSIGTILSDIMFGTPKPVHTEANLNVLAGNNVNIVLHGHEPTLSEMIVAASELPEMQELAKEVGADGITLSGICCTGNELTMR</sequence>
<dbReference type="PANTHER" id="PTHR30109">
    <property type="entry name" value="HYDROXYLAMINE REDUCTASE"/>
    <property type="match status" value="1"/>
</dbReference>
<accession>A0AAW9HZ76</accession>
<evidence type="ECO:0000256" key="6">
    <source>
        <dbReference type="ARBA" id="ARBA00023014"/>
    </source>
</evidence>
<dbReference type="Pfam" id="PF03063">
    <property type="entry name" value="Prismane"/>
    <property type="match status" value="1"/>
</dbReference>